<reference evidence="2" key="1">
    <citation type="submission" date="2018-03" db="EMBL/GenBank/DDBJ databases">
        <authorList>
            <person name="Guldener U."/>
        </authorList>
    </citation>
    <scope>NUCLEOTIDE SEQUENCE</scope>
</reference>
<evidence type="ECO:0000256" key="1">
    <source>
        <dbReference type="SAM" id="MobiDB-lite"/>
    </source>
</evidence>
<sequence length="429" mass="46988">MLAAHHDQENVLKSHQMTGKPGSRQLAPKTPGPRYPKTPMKIPLNDENAPATGGKGLLGGGKNTVMKKQALATPMGTRQRAPLGNKTTNAKARAAPVPGGVKEKIQEIEQSQAKQASVQKPKPKHAGTAPAKLHVRNDEQEAGEPDIEYIPPRPTDLPYESDVFPDGVLTFEGLKPENLLRGYYERYHDPVEEDGVRRKDRLFEERLQKALKEGDERILRDIENTDWSVSDVPGAKQISEEQQKKLAHGSRPASAADTTRSSRIANRRPPTITSRRAASALSMASTQREKKPQVPLQIRKPRSFLPGRNVSMPIVPAKSRPEGVIAEAASRSTLGYSKGRSASSAVNAKRTVSRTPSTASVSSNGSDVTITPANFQKMQDAKLNRVDELSRPQFLSVFDAGEDSDDGGFGRNVDLNFEDDEEFQLKLDE</sequence>
<organism evidence="2 3">
    <name type="scientific">Cephalotrichum gorgonifer</name>
    <dbReference type="NCBI Taxonomy" id="2041049"/>
    <lineage>
        <taxon>Eukaryota</taxon>
        <taxon>Fungi</taxon>
        <taxon>Dikarya</taxon>
        <taxon>Ascomycota</taxon>
        <taxon>Pezizomycotina</taxon>
        <taxon>Sordariomycetes</taxon>
        <taxon>Hypocreomycetidae</taxon>
        <taxon>Microascales</taxon>
        <taxon>Microascaceae</taxon>
        <taxon>Cephalotrichum</taxon>
    </lineage>
</organism>
<proteinExistence type="predicted"/>
<evidence type="ECO:0000313" key="2">
    <source>
        <dbReference type="EMBL" id="SPO00681.1"/>
    </source>
</evidence>
<feature type="compositionally biased region" description="Basic and acidic residues" evidence="1">
    <location>
        <begin position="1"/>
        <end position="12"/>
    </location>
</feature>
<evidence type="ECO:0000313" key="3">
    <source>
        <dbReference type="Proteomes" id="UP001187682"/>
    </source>
</evidence>
<protein>
    <submittedName>
        <fullName evidence="2">Uncharacterized protein</fullName>
    </submittedName>
</protein>
<dbReference type="AlphaFoldDB" id="A0AAE8MWJ1"/>
<feature type="compositionally biased region" description="Polar residues" evidence="1">
    <location>
        <begin position="336"/>
        <end position="346"/>
    </location>
</feature>
<feature type="region of interest" description="Disordered" evidence="1">
    <location>
        <begin position="336"/>
        <end position="368"/>
    </location>
</feature>
<accession>A0AAE8MWJ1</accession>
<dbReference type="EMBL" id="ONZQ02000004">
    <property type="protein sequence ID" value="SPO00681.1"/>
    <property type="molecule type" value="Genomic_DNA"/>
</dbReference>
<dbReference type="Proteomes" id="UP001187682">
    <property type="component" value="Unassembled WGS sequence"/>
</dbReference>
<name>A0AAE8MWJ1_9PEZI</name>
<feature type="compositionally biased region" description="Polar residues" evidence="1">
    <location>
        <begin position="353"/>
        <end position="368"/>
    </location>
</feature>
<feature type="compositionally biased region" description="Polar residues" evidence="1">
    <location>
        <begin position="108"/>
        <end position="118"/>
    </location>
</feature>
<feature type="compositionally biased region" description="Gly residues" evidence="1">
    <location>
        <begin position="53"/>
        <end position="62"/>
    </location>
</feature>
<feature type="region of interest" description="Disordered" evidence="1">
    <location>
        <begin position="1"/>
        <end position="161"/>
    </location>
</feature>
<gene>
    <name evidence="2" type="ORF">DNG_03429</name>
</gene>
<comment type="caution">
    <text evidence="2">The sequence shown here is derived from an EMBL/GenBank/DDBJ whole genome shotgun (WGS) entry which is preliminary data.</text>
</comment>
<feature type="compositionally biased region" description="Low complexity" evidence="1">
    <location>
        <begin position="274"/>
        <end position="285"/>
    </location>
</feature>
<feature type="region of interest" description="Disordered" evidence="1">
    <location>
        <begin position="231"/>
        <end position="295"/>
    </location>
</feature>
<keyword evidence="3" id="KW-1185">Reference proteome</keyword>